<dbReference type="SUPFAM" id="SSF52540">
    <property type="entry name" value="P-loop containing nucleoside triphosphate hydrolases"/>
    <property type="match status" value="1"/>
</dbReference>
<dbReference type="InterPro" id="IPR044974">
    <property type="entry name" value="Disease_R_plants"/>
</dbReference>
<dbReference type="PANTHER" id="PTHR23155">
    <property type="entry name" value="DISEASE RESISTANCE PROTEIN RP"/>
    <property type="match status" value="1"/>
</dbReference>
<evidence type="ECO:0000313" key="5">
    <source>
        <dbReference type="Proteomes" id="UP000636709"/>
    </source>
</evidence>
<dbReference type="OrthoDB" id="685117at2759"/>
<dbReference type="EMBL" id="JACEFO010002585">
    <property type="protein sequence ID" value="KAF8655508.1"/>
    <property type="molecule type" value="Genomic_DNA"/>
</dbReference>
<evidence type="ECO:0000259" key="2">
    <source>
        <dbReference type="Pfam" id="PF23559"/>
    </source>
</evidence>
<keyword evidence="1" id="KW-0611">Plant defense</keyword>
<accession>A0A835A895</accession>
<dbReference type="InterPro" id="IPR058922">
    <property type="entry name" value="WHD_DRP"/>
</dbReference>
<dbReference type="Pfam" id="PF23559">
    <property type="entry name" value="WHD_DRP"/>
    <property type="match status" value="1"/>
</dbReference>
<dbReference type="InterPro" id="IPR027417">
    <property type="entry name" value="P-loop_NTPase"/>
</dbReference>
<evidence type="ECO:0000259" key="3">
    <source>
        <dbReference type="Pfam" id="PF25019"/>
    </source>
</evidence>
<dbReference type="GO" id="GO:0098542">
    <property type="term" value="P:defense response to other organism"/>
    <property type="evidence" value="ECO:0007669"/>
    <property type="project" value="TreeGrafter"/>
</dbReference>
<reference evidence="4" key="1">
    <citation type="submission" date="2020-07" db="EMBL/GenBank/DDBJ databases">
        <title>Genome sequence and genetic diversity analysis of an under-domesticated orphan crop, white fonio (Digitaria exilis).</title>
        <authorList>
            <person name="Bennetzen J.L."/>
            <person name="Chen S."/>
            <person name="Ma X."/>
            <person name="Wang X."/>
            <person name="Yssel A.E.J."/>
            <person name="Chaluvadi S.R."/>
            <person name="Johnson M."/>
            <person name="Gangashetty P."/>
            <person name="Hamidou F."/>
            <person name="Sanogo M.D."/>
            <person name="Zwaenepoel A."/>
            <person name="Wallace J."/>
            <person name="Van De Peer Y."/>
            <person name="Van Deynze A."/>
        </authorList>
    </citation>
    <scope>NUCLEOTIDE SEQUENCE</scope>
    <source>
        <tissue evidence="4">Leaves</tissue>
    </source>
</reference>
<evidence type="ECO:0008006" key="6">
    <source>
        <dbReference type="Google" id="ProtNLM"/>
    </source>
</evidence>
<name>A0A835A895_9POAL</name>
<dbReference type="InterPro" id="IPR036388">
    <property type="entry name" value="WH-like_DNA-bd_sf"/>
</dbReference>
<sequence length="977" mass="111295">MVKFVDHSICLQGLDHKEFNELFLDFVFGYDQSRKDHMFLLETGHKIVARLKGSPLAAKTTGVLESKEWEQSEGDEDIMPALKLSYGYLPSHQHQQCFFYSALFPQDYKFQREELINFWIGLDVLHPSRGENKRVEDIGLSHLTQLVNHGFFEERKENGSTFYTLHDLLHELAWKVSSHECISIDCSKVRSIEIPSSIRHLSIYVNDTSVQDRLSIKNCLEDFNTLLDKRLKVDKLQSLMLFGEHHGCFVKAFGVLFREAKALRVVFLSKASYDVEDLLHNFCDLVHLRYLRIQSSSSSRVRTRFLSRISRFYHKKVLDINLDDINDLPRDMSNLIKLRHFLVPNDETHSRIVEVGRLESLQELRRFVVKKEGQGFDLRQIGHLVELRGLHITNLENVRVKEEADEAKLMQKIYLHELILCWTVGRSSNDYVLEEHVLERFKPSSNLLKLSIIGHGGDTCPSWLGMNMSITSLESLCLDGVAWKTFPPIGELVLVNGPCDEISGKIPDKRFGNLRMLELVNLPRLKRWAVDAPCRLFPFLEALVIRSCSELVALSFSHSTCCQQEKEAHATLFPRLSRLEIQNCPQLLSFPPVPWTEAPCSILIEGTGHSCLHRLACEGNKNSEYSLEIRGNGIQDSTFWDVLDYHNLTKLKEFSAHRCQPMPLHYLEMLSSLIKGDSHVQYQCPVELIWIDESNASGKELTQLFTYFPKLSDLTLRRCKKIAGLGVMGQQATPTPGPSFPAYKLDEKQDAGAEETLEEEGLLLVPPQLQAFVIFDSPELILHYSNPLDDNNQYGQTGRGGLQGLSSLRRLHIISCPKLLSSYLSSSYSSCLPFPKSLGYLFLANVMSTETVAPLSNLSFLTDLNIHRCRGLRGTGLMSQGHLTRLDVRKTPNFFVDSVREEELLTSRSSKLQELIIDDVAGLAAAPICSFLFSSLTTLRFVDGKVEIFTEEQEALLLVKLPREDRFYCLRETTVPP</sequence>
<dbReference type="AlphaFoldDB" id="A0A835A895"/>
<gene>
    <name evidence="4" type="ORF">HU200_061052</name>
</gene>
<keyword evidence="5" id="KW-1185">Reference proteome</keyword>
<evidence type="ECO:0000313" key="4">
    <source>
        <dbReference type="EMBL" id="KAF8655508.1"/>
    </source>
</evidence>
<dbReference type="PANTHER" id="PTHR23155:SF988">
    <property type="entry name" value="OS06G0707733 PROTEIN"/>
    <property type="match status" value="1"/>
</dbReference>
<dbReference type="InterPro" id="IPR056789">
    <property type="entry name" value="LRR_R13L1-DRL21"/>
</dbReference>
<feature type="domain" description="Disease resistance protein winged helix" evidence="2">
    <location>
        <begin position="103"/>
        <end position="173"/>
    </location>
</feature>
<protein>
    <recommendedName>
        <fullName evidence="6">Resistance protein</fullName>
    </recommendedName>
</protein>
<comment type="caution">
    <text evidence="4">The sequence shown here is derived from an EMBL/GenBank/DDBJ whole genome shotgun (WGS) entry which is preliminary data.</text>
</comment>
<evidence type="ECO:0000256" key="1">
    <source>
        <dbReference type="ARBA" id="ARBA00022821"/>
    </source>
</evidence>
<feature type="domain" description="R13L1/DRL21-like LRR repeat region" evidence="3">
    <location>
        <begin position="378"/>
        <end position="492"/>
    </location>
</feature>
<dbReference type="Gene3D" id="3.80.10.10">
    <property type="entry name" value="Ribonuclease Inhibitor"/>
    <property type="match status" value="2"/>
</dbReference>
<proteinExistence type="predicted"/>
<dbReference type="Pfam" id="PF25019">
    <property type="entry name" value="LRR_R13L1-DRL21"/>
    <property type="match status" value="1"/>
</dbReference>
<dbReference type="Gene3D" id="1.10.10.10">
    <property type="entry name" value="Winged helix-like DNA-binding domain superfamily/Winged helix DNA-binding domain"/>
    <property type="match status" value="1"/>
</dbReference>
<dbReference type="SUPFAM" id="SSF52058">
    <property type="entry name" value="L domain-like"/>
    <property type="match status" value="2"/>
</dbReference>
<organism evidence="4 5">
    <name type="scientific">Digitaria exilis</name>
    <dbReference type="NCBI Taxonomy" id="1010633"/>
    <lineage>
        <taxon>Eukaryota</taxon>
        <taxon>Viridiplantae</taxon>
        <taxon>Streptophyta</taxon>
        <taxon>Embryophyta</taxon>
        <taxon>Tracheophyta</taxon>
        <taxon>Spermatophyta</taxon>
        <taxon>Magnoliopsida</taxon>
        <taxon>Liliopsida</taxon>
        <taxon>Poales</taxon>
        <taxon>Poaceae</taxon>
        <taxon>PACMAD clade</taxon>
        <taxon>Panicoideae</taxon>
        <taxon>Panicodae</taxon>
        <taxon>Paniceae</taxon>
        <taxon>Anthephorinae</taxon>
        <taxon>Digitaria</taxon>
    </lineage>
</organism>
<dbReference type="InterPro" id="IPR032675">
    <property type="entry name" value="LRR_dom_sf"/>
</dbReference>
<dbReference type="Proteomes" id="UP000636709">
    <property type="component" value="Unassembled WGS sequence"/>
</dbReference>